<keyword evidence="2" id="KW-1185">Reference proteome</keyword>
<dbReference type="EMBL" id="CP001770">
    <property type="protein sequence ID" value="ADB42623.1"/>
    <property type="molecule type" value="Genomic_DNA"/>
</dbReference>
<sequence>MLSGSTYLFRVDSLHQLSCDLAEPNFVPTIAQKLIFEQALRLLDLELNFQAAEHPDVSETLNHWLDLPG</sequence>
<reference evidence="1 2" key="1">
    <citation type="journal article" date="2010" name="Stand. Genomic Sci.">
        <title>Complete genome sequence of Spirosoma linguale type strain (1).</title>
        <authorList>
            <person name="Lail K."/>
            <person name="Sikorski J."/>
            <person name="Saunders E."/>
            <person name="Lapidus A."/>
            <person name="Glavina Del Rio T."/>
            <person name="Copeland A."/>
            <person name="Tice H."/>
            <person name="Cheng J.-F."/>
            <person name="Lucas S."/>
            <person name="Nolan M."/>
            <person name="Bruce D."/>
            <person name="Goodwin L."/>
            <person name="Pitluck S."/>
            <person name="Ivanova N."/>
            <person name="Mavromatis K."/>
            <person name="Ovchinnikova G."/>
            <person name="Pati A."/>
            <person name="Chen A."/>
            <person name="Palaniappan K."/>
            <person name="Land M."/>
            <person name="Hauser L."/>
            <person name="Chang Y.-J."/>
            <person name="Jeffries C.D."/>
            <person name="Chain P."/>
            <person name="Brettin T."/>
            <person name="Detter J.C."/>
            <person name="Schuetze A."/>
            <person name="Rohde M."/>
            <person name="Tindall B.J."/>
            <person name="Goeker M."/>
            <person name="Bristow J."/>
            <person name="Eisen J.A."/>
            <person name="Markowitz V."/>
            <person name="Hugenholtz P."/>
            <person name="Kyrpides N.C."/>
            <person name="Klenk H.-P."/>
            <person name="Chen F."/>
        </authorList>
    </citation>
    <scope>NUCLEOTIDE SEQUENCE [LARGE SCALE GENOMIC DNA]</scope>
    <source>
        <strain evidence="2">ATCC 33905 / DSM 74 / LMG 10896 / Claus 1</strain>
    </source>
</reference>
<evidence type="ECO:0000313" key="1">
    <source>
        <dbReference type="EMBL" id="ADB42623.1"/>
    </source>
</evidence>
<organism evidence="1 2">
    <name type="scientific">Spirosoma linguale (strain ATCC 33905 / DSM 74 / LMG 10896 / Claus 1)</name>
    <dbReference type="NCBI Taxonomy" id="504472"/>
    <lineage>
        <taxon>Bacteria</taxon>
        <taxon>Pseudomonadati</taxon>
        <taxon>Bacteroidota</taxon>
        <taxon>Cytophagia</taxon>
        <taxon>Cytophagales</taxon>
        <taxon>Cytophagaceae</taxon>
        <taxon>Spirosoma</taxon>
    </lineage>
</organism>
<geneLocation type="plasmid" evidence="1 2">
    <name>pSLIN01</name>
</geneLocation>
<proteinExistence type="predicted"/>
<dbReference type="Proteomes" id="UP000002028">
    <property type="component" value="Plasmid pSLIN01"/>
</dbReference>
<keyword evidence="1" id="KW-0614">Plasmid</keyword>
<dbReference type="HOGENOM" id="CLU_2773828_0_0_10"/>
<accession>D2QUZ1</accession>
<dbReference type="AlphaFoldDB" id="D2QUZ1"/>
<evidence type="ECO:0000313" key="2">
    <source>
        <dbReference type="Proteomes" id="UP000002028"/>
    </source>
</evidence>
<name>D2QUZ1_SPILD</name>
<dbReference type="KEGG" id="sli:Slin_6666"/>
<protein>
    <submittedName>
        <fullName evidence="1">Uncharacterized protein</fullName>
    </submittedName>
</protein>
<gene>
    <name evidence="1" type="ordered locus">Slin_6666</name>
</gene>